<dbReference type="EMBL" id="CAICTM010000859">
    <property type="protein sequence ID" value="CAB9517486.1"/>
    <property type="molecule type" value="Genomic_DNA"/>
</dbReference>
<dbReference type="AlphaFoldDB" id="A0A9N8EDX0"/>
<keyword evidence="2" id="KW-1185">Reference proteome</keyword>
<protein>
    <submittedName>
        <fullName evidence="1">Uncharacterized protein</fullName>
    </submittedName>
</protein>
<comment type="caution">
    <text evidence="1">The sequence shown here is derived from an EMBL/GenBank/DDBJ whole genome shotgun (WGS) entry which is preliminary data.</text>
</comment>
<dbReference type="Proteomes" id="UP001153069">
    <property type="component" value="Unassembled WGS sequence"/>
</dbReference>
<evidence type="ECO:0000313" key="2">
    <source>
        <dbReference type="Proteomes" id="UP001153069"/>
    </source>
</evidence>
<proteinExistence type="predicted"/>
<reference evidence="1" key="1">
    <citation type="submission" date="2020-06" db="EMBL/GenBank/DDBJ databases">
        <authorList>
            <consortium name="Plant Systems Biology data submission"/>
        </authorList>
    </citation>
    <scope>NUCLEOTIDE SEQUENCE</scope>
    <source>
        <strain evidence="1">D6</strain>
    </source>
</reference>
<organism evidence="1 2">
    <name type="scientific">Seminavis robusta</name>
    <dbReference type="NCBI Taxonomy" id="568900"/>
    <lineage>
        <taxon>Eukaryota</taxon>
        <taxon>Sar</taxon>
        <taxon>Stramenopiles</taxon>
        <taxon>Ochrophyta</taxon>
        <taxon>Bacillariophyta</taxon>
        <taxon>Bacillariophyceae</taxon>
        <taxon>Bacillariophycidae</taxon>
        <taxon>Naviculales</taxon>
        <taxon>Naviculaceae</taxon>
        <taxon>Seminavis</taxon>
    </lineage>
</organism>
<name>A0A9N8EDX0_9STRA</name>
<sequence length="229" mass="25767">MTTASYNARPSSSLDGFILRRLQGSAARRWSICEESLKSSSTKATEDSSISTWGGDSDRSQLCVSFQEEPSVLLIPSIAEEDKDALFYSQDDQDDLMDDAEMVATGWSSGPEDTDRGLERFSTEGRKVSQEQRHNVISAVLEEQRRLQEESFVFGVDQQKVLAKVSRRLSADCQDMAYRRAYQDELDSVPRQTTTKQPVPQQQKPGLLSRVSTMILMNSSSHHNKGYNR</sequence>
<gene>
    <name evidence="1" type="ORF">SEMRO_860_G212090.1</name>
</gene>
<accession>A0A9N8EDX0</accession>
<evidence type="ECO:0000313" key="1">
    <source>
        <dbReference type="EMBL" id="CAB9517486.1"/>
    </source>
</evidence>